<gene>
    <name evidence="1" type="ORF">NDU88_005176</name>
</gene>
<sequence>MKTAVVESLCVRLKHIGVDIKRATTRKRTRDNLSTLRKAHCSATAPKRNLILALGERRGAEVPRGSQRKAIGRAVAALGGSRAPLLERARAGHRALEREPVNLPLKCRALDVRARAGGSRG</sequence>
<comment type="caution">
    <text evidence="1">The sequence shown here is derived from an EMBL/GenBank/DDBJ whole genome shotgun (WGS) entry which is preliminary data.</text>
</comment>
<organism evidence="1 2">
    <name type="scientific">Pleurodeles waltl</name>
    <name type="common">Iberian ribbed newt</name>
    <dbReference type="NCBI Taxonomy" id="8319"/>
    <lineage>
        <taxon>Eukaryota</taxon>
        <taxon>Metazoa</taxon>
        <taxon>Chordata</taxon>
        <taxon>Craniata</taxon>
        <taxon>Vertebrata</taxon>
        <taxon>Euteleostomi</taxon>
        <taxon>Amphibia</taxon>
        <taxon>Batrachia</taxon>
        <taxon>Caudata</taxon>
        <taxon>Salamandroidea</taxon>
        <taxon>Salamandridae</taxon>
        <taxon>Pleurodelinae</taxon>
        <taxon>Pleurodeles</taxon>
    </lineage>
</organism>
<reference evidence="1" key="1">
    <citation type="journal article" date="2022" name="bioRxiv">
        <title>Sequencing and chromosome-scale assembly of the giantPleurodeles waltlgenome.</title>
        <authorList>
            <person name="Brown T."/>
            <person name="Elewa A."/>
            <person name="Iarovenko S."/>
            <person name="Subramanian E."/>
            <person name="Araus A.J."/>
            <person name="Petzold A."/>
            <person name="Susuki M."/>
            <person name="Suzuki K.-i.T."/>
            <person name="Hayashi T."/>
            <person name="Toyoda A."/>
            <person name="Oliveira C."/>
            <person name="Osipova E."/>
            <person name="Leigh N.D."/>
            <person name="Simon A."/>
            <person name="Yun M.H."/>
        </authorList>
    </citation>
    <scope>NUCLEOTIDE SEQUENCE</scope>
    <source>
        <strain evidence="1">20211129_DDA</strain>
        <tissue evidence="1">Liver</tissue>
    </source>
</reference>
<dbReference type="EMBL" id="JANPWB010000002">
    <property type="protein sequence ID" value="KAJ1209804.1"/>
    <property type="molecule type" value="Genomic_DNA"/>
</dbReference>
<keyword evidence="2" id="KW-1185">Reference proteome</keyword>
<dbReference type="AlphaFoldDB" id="A0AAV7W9P9"/>
<name>A0AAV7W9P9_PLEWA</name>
<proteinExistence type="predicted"/>
<accession>A0AAV7W9P9</accession>
<protein>
    <submittedName>
        <fullName evidence="1">Uncharacterized protein</fullName>
    </submittedName>
</protein>
<evidence type="ECO:0000313" key="2">
    <source>
        <dbReference type="Proteomes" id="UP001066276"/>
    </source>
</evidence>
<evidence type="ECO:0000313" key="1">
    <source>
        <dbReference type="EMBL" id="KAJ1209804.1"/>
    </source>
</evidence>
<dbReference type="Proteomes" id="UP001066276">
    <property type="component" value="Chromosome 1_2"/>
</dbReference>